<dbReference type="CDD" id="cd00063">
    <property type="entry name" value="FN3"/>
    <property type="match status" value="1"/>
</dbReference>
<protein>
    <submittedName>
        <fullName evidence="5">Fibronectin type-III domain-containing protein</fullName>
    </submittedName>
</protein>
<dbReference type="InterPro" id="IPR036116">
    <property type="entry name" value="FN3_sf"/>
</dbReference>
<feature type="domain" description="Fibronectin type-III" evidence="3">
    <location>
        <begin position="187"/>
        <end position="280"/>
    </location>
</feature>
<dbReference type="SMART" id="SM00060">
    <property type="entry name" value="FN3"/>
    <property type="match status" value="2"/>
</dbReference>
<dbReference type="PANTHER" id="PTHR46708">
    <property type="entry name" value="TENASCIN"/>
    <property type="match status" value="1"/>
</dbReference>
<dbReference type="InterPro" id="IPR013783">
    <property type="entry name" value="Ig-like_fold"/>
</dbReference>
<evidence type="ECO:0000256" key="2">
    <source>
        <dbReference type="SAM" id="SignalP"/>
    </source>
</evidence>
<dbReference type="Proteomes" id="UP000887565">
    <property type="component" value="Unplaced"/>
</dbReference>
<reference evidence="5" key="1">
    <citation type="submission" date="2022-11" db="UniProtKB">
        <authorList>
            <consortium name="WormBaseParasite"/>
        </authorList>
    </citation>
    <scope>IDENTIFICATION</scope>
</reference>
<dbReference type="Pfam" id="PF00041">
    <property type="entry name" value="fn3"/>
    <property type="match status" value="1"/>
</dbReference>
<dbReference type="SUPFAM" id="SSF49265">
    <property type="entry name" value="Fibronectin type III"/>
    <property type="match status" value="1"/>
</dbReference>
<proteinExistence type="predicted"/>
<evidence type="ECO:0000313" key="4">
    <source>
        <dbReference type="Proteomes" id="UP000887565"/>
    </source>
</evidence>
<dbReference type="InterPro" id="IPR003961">
    <property type="entry name" value="FN3_dom"/>
</dbReference>
<dbReference type="Gene3D" id="2.60.40.10">
    <property type="entry name" value="Immunoglobulins"/>
    <property type="match status" value="1"/>
</dbReference>
<keyword evidence="2" id="KW-0732">Signal</keyword>
<feature type="chain" id="PRO_5037479555" evidence="2">
    <location>
        <begin position="20"/>
        <end position="385"/>
    </location>
</feature>
<evidence type="ECO:0000259" key="3">
    <source>
        <dbReference type="PROSITE" id="PS50853"/>
    </source>
</evidence>
<keyword evidence="1" id="KW-0677">Repeat</keyword>
<dbReference type="PANTHER" id="PTHR46708:SF2">
    <property type="entry name" value="FIBRONECTIN TYPE-III DOMAIN-CONTAINING PROTEIN"/>
    <property type="match status" value="1"/>
</dbReference>
<name>A0A915K1A7_ROMCU</name>
<dbReference type="WBParaSite" id="nRc.2.0.1.t32099-RA">
    <property type="protein sequence ID" value="nRc.2.0.1.t32099-RA"/>
    <property type="gene ID" value="nRc.2.0.1.g32099"/>
</dbReference>
<sequence>MPNVALLLLITSLKPSCESTSVDLRCPNSRQEGMPEPGWENITICAQKTQRRSGKKKEEAFDRKASSYYFRAKRQTLTDNQNTGTSILTVEWEGIHNQVSNDRTIGGFAVEYRSEAEPRWIQHKGIIPYHGPNIQYKVRIRDLPSGLIYYVRIKVLGRNNEILLETPEIKAQSEAAQTSCAKGEISEPRNVRVVAADMHTLTFEWEPPQCGNINRYTYLIEGFDEYARMDYQTGSTDITRATVRNLLPGTSYTFRVRAADGGRRLGPWTDTVARAPTVSHDIKVVYKTDKQIRVDWKPYSDRQLQHYELPMVDRDLFTIWLAKEPLLYFAGRRREILVPVGACRYMFAAILHPALSGNTDQRRLRKFRSSRNLQTDAGRCKQDEV</sequence>
<keyword evidence="4" id="KW-1185">Reference proteome</keyword>
<evidence type="ECO:0000313" key="5">
    <source>
        <dbReference type="WBParaSite" id="nRc.2.0.1.t32099-RA"/>
    </source>
</evidence>
<accession>A0A915K1A7</accession>
<organism evidence="4 5">
    <name type="scientific">Romanomermis culicivorax</name>
    <name type="common">Nematode worm</name>
    <dbReference type="NCBI Taxonomy" id="13658"/>
    <lineage>
        <taxon>Eukaryota</taxon>
        <taxon>Metazoa</taxon>
        <taxon>Ecdysozoa</taxon>
        <taxon>Nematoda</taxon>
        <taxon>Enoplea</taxon>
        <taxon>Dorylaimia</taxon>
        <taxon>Mermithida</taxon>
        <taxon>Mermithoidea</taxon>
        <taxon>Mermithidae</taxon>
        <taxon>Romanomermis</taxon>
    </lineage>
</organism>
<feature type="signal peptide" evidence="2">
    <location>
        <begin position="1"/>
        <end position="19"/>
    </location>
</feature>
<dbReference type="PROSITE" id="PS50853">
    <property type="entry name" value="FN3"/>
    <property type="match status" value="1"/>
</dbReference>
<evidence type="ECO:0000256" key="1">
    <source>
        <dbReference type="ARBA" id="ARBA00022737"/>
    </source>
</evidence>
<dbReference type="AlphaFoldDB" id="A0A915K1A7"/>
<dbReference type="InterPro" id="IPR050991">
    <property type="entry name" value="ECM_Regulatory_Proteins"/>
</dbReference>